<evidence type="ECO:0000256" key="2">
    <source>
        <dbReference type="ARBA" id="ARBA00023125"/>
    </source>
</evidence>
<dbReference type="PANTHER" id="PTHR30154:SF34">
    <property type="entry name" value="TRANSCRIPTIONAL REGULATOR AZLB"/>
    <property type="match status" value="1"/>
</dbReference>
<dbReference type="InterPro" id="IPR036388">
    <property type="entry name" value="WH-like_DNA-bd_sf"/>
</dbReference>
<evidence type="ECO:0000256" key="1">
    <source>
        <dbReference type="ARBA" id="ARBA00023015"/>
    </source>
</evidence>
<keyword evidence="1" id="KW-0805">Transcription regulation</keyword>
<dbReference type="Proteomes" id="UP001596053">
    <property type="component" value="Unassembled WGS sequence"/>
</dbReference>
<reference evidence="6" key="1">
    <citation type="journal article" date="2019" name="Int. J. Syst. Evol. Microbiol.">
        <title>The Global Catalogue of Microorganisms (GCM) 10K type strain sequencing project: providing services to taxonomists for standard genome sequencing and annotation.</title>
        <authorList>
            <consortium name="The Broad Institute Genomics Platform"/>
            <consortium name="The Broad Institute Genome Sequencing Center for Infectious Disease"/>
            <person name="Wu L."/>
            <person name="Ma J."/>
        </authorList>
    </citation>
    <scope>NUCLEOTIDE SEQUENCE [LARGE SCALE GENOMIC DNA]</scope>
    <source>
        <strain evidence="6">NCAIM B.01391</strain>
    </source>
</reference>
<dbReference type="PROSITE" id="PS50956">
    <property type="entry name" value="HTH_ASNC_2"/>
    <property type="match status" value="1"/>
</dbReference>
<dbReference type="SUPFAM" id="SSF46785">
    <property type="entry name" value="Winged helix' DNA-binding domain"/>
    <property type="match status" value="1"/>
</dbReference>
<dbReference type="InterPro" id="IPR019887">
    <property type="entry name" value="Tscrpt_reg_AsnC/Lrp_C"/>
</dbReference>
<dbReference type="Gene3D" id="1.10.10.10">
    <property type="entry name" value="Winged helix-like DNA-binding domain superfamily/Winged helix DNA-binding domain"/>
    <property type="match status" value="1"/>
</dbReference>
<dbReference type="SUPFAM" id="SSF54909">
    <property type="entry name" value="Dimeric alpha+beta barrel"/>
    <property type="match status" value="1"/>
</dbReference>
<dbReference type="EMBL" id="JBHSLW010000052">
    <property type="protein sequence ID" value="MFC5422845.1"/>
    <property type="molecule type" value="Genomic_DNA"/>
</dbReference>
<dbReference type="RefSeq" id="WP_377801072.1">
    <property type="nucleotide sequence ID" value="NZ_JBHSLW010000052.1"/>
</dbReference>
<comment type="caution">
    <text evidence="5">The sequence shown here is derived from an EMBL/GenBank/DDBJ whole genome shotgun (WGS) entry which is preliminary data.</text>
</comment>
<name>A0ABW0J1U0_9HYPH</name>
<dbReference type="InterPro" id="IPR011008">
    <property type="entry name" value="Dimeric_a/b-barrel"/>
</dbReference>
<dbReference type="SMART" id="SM00344">
    <property type="entry name" value="HTH_ASNC"/>
    <property type="match status" value="1"/>
</dbReference>
<dbReference type="Pfam" id="PF13404">
    <property type="entry name" value="HTH_AsnC-type"/>
    <property type="match status" value="1"/>
</dbReference>
<evidence type="ECO:0000313" key="5">
    <source>
        <dbReference type="EMBL" id="MFC5422845.1"/>
    </source>
</evidence>
<evidence type="ECO:0000256" key="3">
    <source>
        <dbReference type="ARBA" id="ARBA00023163"/>
    </source>
</evidence>
<dbReference type="InterPro" id="IPR000485">
    <property type="entry name" value="AsnC-type_HTH_dom"/>
</dbReference>
<evidence type="ECO:0000259" key="4">
    <source>
        <dbReference type="PROSITE" id="PS50956"/>
    </source>
</evidence>
<dbReference type="Pfam" id="PF01037">
    <property type="entry name" value="AsnC_trans_reg"/>
    <property type="match status" value="1"/>
</dbReference>
<proteinExistence type="predicted"/>
<evidence type="ECO:0000313" key="6">
    <source>
        <dbReference type="Proteomes" id="UP001596053"/>
    </source>
</evidence>
<dbReference type="Gene3D" id="3.30.70.920">
    <property type="match status" value="1"/>
</dbReference>
<sequence length="159" mass="17524">MTKSDLRSSERRLLDLVQRDATASVESLAEGAGMSASTAQRRLRGFRADGTITAEVAVLDPGRCGYPTTFLVELELDHDRPERLPALHDWIRADAHVQSAWQVTGDADYLLVVQAASVEAFDAWSQAMMTANRNVRKFTTSVALKTLKRSLRVPVGLEP</sequence>
<keyword evidence="6" id="KW-1185">Reference proteome</keyword>
<dbReference type="PANTHER" id="PTHR30154">
    <property type="entry name" value="LEUCINE-RESPONSIVE REGULATORY PROTEIN"/>
    <property type="match status" value="1"/>
</dbReference>
<feature type="domain" description="HTH asnC-type" evidence="4">
    <location>
        <begin position="1"/>
        <end position="67"/>
    </location>
</feature>
<dbReference type="InterPro" id="IPR036390">
    <property type="entry name" value="WH_DNA-bd_sf"/>
</dbReference>
<organism evidence="5 6">
    <name type="scientific">Bosea eneae</name>
    <dbReference type="NCBI Taxonomy" id="151454"/>
    <lineage>
        <taxon>Bacteria</taxon>
        <taxon>Pseudomonadati</taxon>
        <taxon>Pseudomonadota</taxon>
        <taxon>Alphaproteobacteria</taxon>
        <taxon>Hyphomicrobiales</taxon>
        <taxon>Boseaceae</taxon>
        <taxon>Bosea</taxon>
    </lineage>
</organism>
<keyword evidence="2" id="KW-0238">DNA-binding</keyword>
<keyword evidence="3" id="KW-0804">Transcription</keyword>
<accession>A0ABW0J1U0</accession>
<gene>
    <name evidence="5" type="ORF">ACFPOB_25130</name>
</gene>
<protein>
    <submittedName>
        <fullName evidence="5">Lrp/AsnC family transcriptional regulator</fullName>
    </submittedName>
</protein>
<dbReference type="InterPro" id="IPR019888">
    <property type="entry name" value="Tscrpt_reg_AsnC-like"/>
</dbReference>